<organism evidence="3 4">
    <name type="scientific">Fusarium coffeatum</name>
    <dbReference type="NCBI Taxonomy" id="231269"/>
    <lineage>
        <taxon>Eukaryota</taxon>
        <taxon>Fungi</taxon>
        <taxon>Dikarya</taxon>
        <taxon>Ascomycota</taxon>
        <taxon>Pezizomycotina</taxon>
        <taxon>Sordariomycetes</taxon>
        <taxon>Hypocreomycetidae</taxon>
        <taxon>Hypocreales</taxon>
        <taxon>Nectriaceae</taxon>
        <taxon>Fusarium</taxon>
        <taxon>Fusarium incarnatum-equiseti species complex</taxon>
    </lineage>
</organism>
<keyword evidence="2" id="KW-0040">ANK repeat</keyword>
<comment type="caution">
    <text evidence="3">The sequence shown here is derived from an EMBL/GenBank/DDBJ whole genome shotgun (WGS) entry which is preliminary data.</text>
</comment>
<reference evidence="3 4" key="1">
    <citation type="submission" date="2018-06" db="EMBL/GenBank/DDBJ databases">
        <title>Fusarium incarnatum-equiseti species complex species 28.</title>
        <authorList>
            <person name="Gardiner D.M."/>
        </authorList>
    </citation>
    <scope>NUCLEOTIDE SEQUENCE [LARGE SCALE GENOMIC DNA]</scope>
    <source>
        <strain evidence="3 4">FIESC_28</strain>
    </source>
</reference>
<dbReference type="InterPro" id="IPR051165">
    <property type="entry name" value="Multifunctional_ANK_Repeat"/>
</dbReference>
<dbReference type="Gene3D" id="1.25.40.20">
    <property type="entry name" value="Ankyrin repeat-containing domain"/>
    <property type="match status" value="1"/>
</dbReference>
<proteinExistence type="predicted"/>
<accession>A0A366QW44</accession>
<dbReference type="AlphaFoldDB" id="A0A366QW44"/>
<dbReference type="OrthoDB" id="539213at2759"/>
<sequence length="510" mass="56725">MRDPDVFASNRLFGTGSGSNFASIGESLPRDKGFSDKPMKQNLVTGPSLDHIAAKALQGASSIEVPVDEAVCRGTKILCQEWSPTVQDIDGESVALERSVSRYPDPDDVLKVFESILEAGGDLGKEIVPTRLAPYFSVPEDFSFDHNHKINAIHIAVYRGLTEVVEYLIKGRYMALGPFTYGPLDHALQGGHIETSKSLIQHGADLGDKSSSALEAAALRGLTEIVVLLVDEKGMDPNGLGGGWNPLSCAMLSVSAGNEDDALATFTFLLERGANPDLPGYSCELDTENWYESPLAQAFSLKQFEIGLLLLQHGAHPGNDVIPLHKAASDRLRRYLLPNESGLIKFMIEFLDRLPNTKMPQRPSNLGCKPFRPLEGLLSEPSLKSLFVAHTLLQDGFQIPETRRKALPNLARKSRLTRRDVELILICYPFMDLRYMEKKKLDCVVRIVENERKGTRLFSRDDSPALEPEPGTSSQYDLSEIMQQWRIFVDMEFDKAFRETNFHMVDIVQM</sequence>
<dbReference type="RefSeq" id="XP_031011524.1">
    <property type="nucleotide sequence ID" value="XM_031164415.1"/>
</dbReference>
<evidence type="ECO:0000256" key="2">
    <source>
        <dbReference type="ARBA" id="ARBA00023043"/>
    </source>
</evidence>
<dbReference type="Proteomes" id="UP000253153">
    <property type="component" value="Unassembled WGS sequence"/>
</dbReference>
<evidence type="ECO:0000256" key="1">
    <source>
        <dbReference type="ARBA" id="ARBA00022737"/>
    </source>
</evidence>
<keyword evidence="1" id="KW-0677">Repeat</keyword>
<dbReference type="InterPro" id="IPR002110">
    <property type="entry name" value="Ankyrin_rpt"/>
</dbReference>
<evidence type="ECO:0000313" key="4">
    <source>
        <dbReference type="Proteomes" id="UP000253153"/>
    </source>
</evidence>
<keyword evidence="4" id="KW-1185">Reference proteome</keyword>
<dbReference type="EMBL" id="QKXC01000289">
    <property type="protein sequence ID" value="RBR08336.1"/>
    <property type="molecule type" value="Genomic_DNA"/>
</dbReference>
<dbReference type="Pfam" id="PF12796">
    <property type="entry name" value="Ank_2"/>
    <property type="match status" value="1"/>
</dbReference>
<dbReference type="PANTHER" id="PTHR24123">
    <property type="entry name" value="ANKYRIN REPEAT-CONTAINING"/>
    <property type="match status" value="1"/>
</dbReference>
<gene>
    <name evidence="3" type="ORF">FIESC28_10282</name>
</gene>
<dbReference type="SMART" id="SM00248">
    <property type="entry name" value="ANK"/>
    <property type="match status" value="5"/>
</dbReference>
<dbReference type="PANTHER" id="PTHR24123:SF138">
    <property type="entry name" value="NACHT DOMAIN-CONTAINING PROTEIN"/>
    <property type="match status" value="1"/>
</dbReference>
<name>A0A366QW44_9HYPO</name>
<protein>
    <submittedName>
        <fullName evidence="3">Uncharacterized protein</fullName>
    </submittedName>
</protein>
<dbReference type="InterPro" id="IPR036770">
    <property type="entry name" value="Ankyrin_rpt-contain_sf"/>
</dbReference>
<dbReference type="SUPFAM" id="SSF48403">
    <property type="entry name" value="Ankyrin repeat"/>
    <property type="match status" value="1"/>
</dbReference>
<evidence type="ECO:0000313" key="3">
    <source>
        <dbReference type="EMBL" id="RBR08336.1"/>
    </source>
</evidence>
<dbReference type="GeneID" id="41999711"/>